<dbReference type="GO" id="GO:0008233">
    <property type="term" value="F:peptidase activity"/>
    <property type="evidence" value="ECO:0007669"/>
    <property type="project" value="UniProtKB-KW"/>
</dbReference>
<sequence>MLRFFLLFVFLQLSLFGINMLGVVQQHVVLPWTALLARICVGLVTLFDSTAAAAGKVLWNTVTGFGVSIEPGCNGIEACIVLFAAVIAFPSTWRHKLLGLALGFVAVQGLNVVRVISLFYLGQWNTAVFNFAHEYLWQALIMLDVLIVWLLWVRAGSKAQARSEPPQPPDEPPAPPPQPVQPVAPRAAPAGPLVSSSLDLSPPVRPSA</sequence>
<keyword evidence="7 9" id="KW-0472">Membrane</keyword>
<feature type="compositionally biased region" description="Pro residues" evidence="8">
    <location>
        <begin position="165"/>
        <end position="182"/>
    </location>
</feature>
<dbReference type="OrthoDB" id="5540917at2"/>
<proteinExistence type="predicted"/>
<dbReference type="NCBIfam" id="TIGR04178">
    <property type="entry name" value="exo_archaeo"/>
    <property type="match status" value="1"/>
</dbReference>
<keyword evidence="5" id="KW-0378">Hydrolase</keyword>
<reference evidence="10 11" key="1">
    <citation type="submission" date="2014-12" db="EMBL/GenBank/DDBJ databases">
        <title>Isolation of bacteria from lake water.</title>
        <authorList>
            <person name="Sheng K.-Y."/>
            <person name="Chin P.-S."/>
            <person name="Chan K.-G."/>
            <person name="Tan G.S."/>
        </authorList>
    </citation>
    <scope>NUCLEOTIDE SEQUENCE [LARGE SCALE GENOMIC DNA]</scope>
    <source>
        <strain evidence="10 11">KY4</strain>
    </source>
</reference>
<dbReference type="InterPro" id="IPR026392">
    <property type="entry name" value="Exo/Archaeosortase_dom"/>
</dbReference>
<gene>
    <name evidence="10" type="ORF">RP29_09220</name>
</gene>
<comment type="subcellular location">
    <subcellularLocation>
        <location evidence="1">Cell membrane</location>
        <topology evidence="1">Multi-pass membrane protein</topology>
    </subcellularLocation>
</comment>
<dbReference type="RefSeq" id="WP_044397649.1">
    <property type="nucleotide sequence ID" value="NZ_JXYQ01000025.1"/>
</dbReference>
<evidence type="ECO:0000313" key="10">
    <source>
        <dbReference type="EMBL" id="KJA10795.1"/>
    </source>
</evidence>
<name>A0A0D7K909_9BURK</name>
<evidence type="ECO:0000313" key="11">
    <source>
        <dbReference type="Proteomes" id="UP000032566"/>
    </source>
</evidence>
<keyword evidence="3" id="KW-0645">Protease</keyword>
<evidence type="ECO:0000256" key="2">
    <source>
        <dbReference type="ARBA" id="ARBA00022475"/>
    </source>
</evidence>
<dbReference type="AlphaFoldDB" id="A0A0D7K909"/>
<dbReference type="GO" id="GO:0005886">
    <property type="term" value="C:plasma membrane"/>
    <property type="evidence" value="ECO:0007669"/>
    <property type="project" value="UniProtKB-SubCell"/>
</dbReference>
<accession>A0A0D7K909</accession>
<feature type="region of interest" description="Disordered" evidence="8">
    <location>
        <begin position="160"/>
        <end position="208"/>
    </location>
</feature>
<dbReference type="PATRIC" id="fig|80878.5.peg.1372"/>
<evidence type="ECO:0000256" key="3">
    <source>
        <dbReference type="ARBA" id="ARBA00022670"/>
    </source>
</evidence>
<protein>
    <submittedName>
        <fullName evidence="10">Membrane protein</fullName>
    </submittedName>
</protein>
<keyword evidence="11" id="KW-1185">Reference proteome</keyword>
<evidence type="ECO:0000256" key="1">
    <source>
        <dbReference type="ARBA" id="ARBA00004651"/>
    </source>
</evidence>
<organism evidence="10 11">
    <name type="scientific">Acidovorax temperans</name>
    <dbReference type="NCBI Taxonomy" id="80878"/>
    <lineage>
        <taxon>Bacteria</taxon>
        <taxon>Pseudomonadati</taxon>
        <taxon>Pseudomonadota</taxon>
        <taxon>Betaproteobacteria</taxon>
        <taxon>Burkholderiales</taxon>
        <taxon>Comamonadaceae</taxon>
        <taxon>Acidovorax</taxon>
    </lineage>
</organism>
<keyword evidence="2" id="KW-1003">Cell membrane</keyword>
<feature type="transmembrane region" description="Helical" evidence="9">
    <location>
        <begin position="100"/>
        <end position="123"/>
    </location>
</feature>
<evidence type="ECO:0000256" key="5">
    <source>
        <dbReference type="ARBA" id="ARBA00022801"/>
    </source>
</evidence>
<feature type="transmembrane region" description="Helical" evidence="9">
    <location>
        <begin position="75"/>
        <end position="93"/>
    </location>
</feature>
<feature type="compositionally biased region" description="Low complexity" evidence="8">
    <location>
        <begin position="183"/>
        <end position="202"/>
    </location>
</feature>
<evidence type="ECO:0000256" key="4">
    <source>
        <dbReference type="ARBA" id="ARBA00022692"/>
    </source>
</evidence>
<comment type="caution">
    <text evidence="10">The sequence shown here is derived from an EMBL/GenBank/DDBJ whole genome shotgun (WGS) entry which is preliminary data.</text>
</comment>
<evidence type="ECO:0000256" key="7">
    <source>
        <dbReference type="ARBA" id="ARBA00023136"/>
    </source>
</evidence>
<keyword evidence="4 9" id="KW-0812">Transmembrane</keyword>
<dbReference type="NCBIfam" id="TIGR04177">
    <property type="entry name" value="exosort_XrtH"/>
    <property type="match status" value="1"/>
</dbReference>
<keyword evidence="6 9" id="KW-1133">Transmembrane helix</keyword>
<dbReference type="GO" id="GO:0006508">
    <property type="term" value="P:proteolysis"/>
    <property type="evidence" value="ECO:0007669"/>
    <property type="project" value="UniProtKB-KW"/>
</dbReference>
<evidence type="ECO:0000256" key="6">
    <source>
        <dbReference type="ARBA" id="ARBA00022989"/>
    </source>
</evidence>
<feature type="transmembrane region" description="Helical" evidence="9">
    <location>
        <begin position="135"/>
        <end position="153"/>
    </location>
</feature>
<evidence type="ECO:0000256" key="9">
    <source>
        <dbReference type="SAM" id="Phobius"/>
    </source>
</evidence>
<dbReference type="STRING" id="80878.RP29_09220"/>
<dbReference type="Proteomes" id="UP000032566">
    <property type="component" value="Unassembled WGS sequence"/>
</dbReference>
<dbReference type="EMBL" id="JXYQ01000025">
    <property type="protein sequence ID" value="KJA10795.1"/>
    <property type="molecule type" value="Genomic_DNA"/>
</dbReference>
<dbReference type="InterPro" id="IPR026441">
    <property type="entry name" value="Exosort_XrtH"/>
</dbReference>
<evidence type="ECO:0000256" key="8">
    <source>
        <dbReference type="SAM" id="MobiDB-lite"/>
    </source>
</evidence>